<reference evidence="3 4" key="1">
    <citation type="submission" date="2018-05" db="EMBL/GenBank/DDBJ databases">
        <title>Genome sequencing and assembly of the regulated plant pathogen Lachnellula willkommii and related sister species for the development of diagnostic species identification markers.</title>
        <authorList>
            <person name="Giroux E."/>
            <person name="Bilodeau G."/>
        </authorList>
    </citation>
    <scope>NUCLEOTIDE SEQUENCE [LARGE SCALE GENOMIC DNA]</scope>
    <source>
        <strain evidence="3 4">CBS 172.35</strain>
    </source>
</reference>
<dbReference type="PRINTS" id="PR00755">
    <property type="entry name" value="AFLATOXINBRP"/>
</dbReference>
<dbReference type="GO" id="GO:0008270">
    <property type="term" value="F:zinc ion binding"/>
    <property type="evidence" value="ECO:0007669"/>
    <property type="project" value="InterPro"/>
</dbReference>
<keyword evidence="1" id="KW-0539">Nucleus</keyword>
<protein>
    <submittedName>
        <fullName evidence="3">Sterol uptake control protein</fullName>
    </submittedName>
</protein>
<dbReference type="Gene3D" id="4.10.240.10">
    <property type="entry name" value="Zn(2)-C6 fungal-type DNA-binding domain"/>
    <property type="match status" value="1"/>
</dbReference>
<dbReference type="SUPFAM" id="SSF57701">
    <property type="entry name" value="Zn2/Cys6 DNA-binding domain"/>
    <property type="match status" value="1"/>
</dbReference>
<keyword evidence="4" id="KW-1185">Reference proteome</keyword>
<sequence length="471" mass="52960">MDSNYCIEFRDLRDEFCMVRDGVISSILNRDFLDGGWGLSPAAILSDGVEAGISTELPLDQRTTPDFKESSSCDSQQKILRDGQIWSHDVIQNPVPFEEPMETALVESPPAEAARRPRKGHKKSRQGCFNCKKRKIKCLETQPACKNCIKKKLKCTYPAPKTLLALRSSAVYSSSPIASVNLQATPTKFTLIDMRLFHHFLLEAYPHLPVGNTSAWISEVPLIAHHNEYLMHAVLGMAASHLELITGADLKANAIHHRLLAIKGSNDAISEPRRRTGSDGDALLASCYLLAFQSSYMTDGMQEFFCMIRGCGLLNAQLRNENLPMAFFLQEKDHFDYMQERLVDLPTIDSEVVEEANKSLAACVPFLDSAICVQFHQSLVETIESLKLSSLRSYFKFIIVYQYVIKLDNEDFKLFVDPGNLTAQVLLAHFLATHLIMAPILDREYGQRGRATPIRYHLDWIDSILDSCPRG</sequence>
<dbReference type="InterPro" id="IPR053157">
    <property type="entry name" value="Sterol_Uptake_Regulator"/>
</dbReference>
<dbReference type="AlphaFoldDB" id="A0A559M5N8"/>
<dbReference type="InterPro" id="IPR036864">
    <property type="entry name" value="Zn2-C6_fun-type_DNA-bd_sf"/>
</dbReference>
<dbReference type="Pfam" id="PF11951">
    <property type="entry name" value="Fungal_trans_2"/>
    <property type="match status" value="1"/>
</dbReference>
<dbReference type="CDD" id="cd00067">
    <property type="entry name" value="GAL4"/>
    <property type="match status" value="1"/>
</dbReference>
<dbReference type="InterPro" id="IPR001138">
    <property type="entry name" value="Zn2Cys6_DnaBD"/>
</dbReference>
<dbReference type="Pfam" id="PF00172">
    <property type="entry name" value="Zn_clus"/>
    <property type="match status" value="1"/>
</dbReference>
<name>A0A559M5N8_9HELO</name>
<comment type="caution">
    <text evidence="3">The sequence shown here is derived from an EMBL/GenBank/DDBJ whole genome shotgun (WGS) entry which is preliminary data.</text>
</comment>
<gene>
    <name evidence="3" type="primary">UPC2_10</name>
    <name evidence="3" type="ORF">LAWI1_G006015</name>
</gene>
<dbReference type="PROSITE" id="PS00463">
    <property type="entry name" value="ZN2_CY6_FUNGAL_1"/>
    <property type="match status" value="1"/>
</dbReference>
<evidence type="ECO:0000313" key="3">
    <source>
        <dbReference type="EMBL" id="TVY88274.1"/>
    </source>
</evidence>
<organism evidence="3 4">
    <name type="scientific">Lachnellula willkommii</name>
    <dbReference type="NCBI Taxonomy" id="215461"/>
    <lineage>
        <taxon>Eukaryota</taxon>
        <taxon>Fungi</taxon>
        <taxon>Dikarya</taxon>
        <taxon>Ascomycota</taxon>
        <taxon>Pezizomycotina</taxon>
        <taxon>Leotiomycetes</taxon>
        <taxon>Helotiales</taxon>
        <taxon>Lachnaceae</taxon>
        <taxon>Lachnellula</taxon>
    </lineage>
</organism>
<dbReference type="PANTHER" id="PTHR47784">
    <property type="entry name" value="STEROL UPTAKE CONTROL PROTEIN 2"/>
    <property type="match status" value="1"/>
</dbReference>
<dbReference type="PANTHER" id="PTHR47784:SF7">
    <property type="entry name" value="ZN(II)2CYS6 TRANSCRIPTION FACTOR (EUROFUNG)"/>
    <property type="match status" value="1"/>
</dbReference>
<dbReference type="GO" id="GO:0001228">
    <property type="term" value="F:DNA-binding transcription activator activity, RNA polymerase II-specific"/>
    <property type="evidence" value="ECO:0007669"/>
    <property type="project" value="TreeGrafter"/>
</dbReference>
<dbReference type="SMART" id="SM00066">
    <property type="entry name" value="GAL4"/>
    <property type="match status" value="1"/>
</dbReference>
<evidence type="ECO:0000256" key="1">
    <source>
        <dbReference type="ARBA" id="ARBA00023242"/>
    </source>
</evidence>
<feature type="domain" description="Zn(2)-C6 fungal-type" evidence="2">
    <location>
        <begin position="127"/>
        <end position="157"/>
    </location>
</feature>
<dbReference type="EMBL" id="QGML01001830">
    <property type="protein sequence ID" value="TVY88274.1"/>
    <property type="molecule type" value="Genomic_DNA"/>
</dbReference>
<dbReference type="PROSITE" id="PS50048">
    <property type="entry name" value="ZN2_CY6_FUNGAL_2"/>
    <property type="match status" value="1"/>
</dbReference>
<dbReference type="InterPro" id="IPR021858">
    <property type="entry name" value="Fun_TF"/>
</dbReference>
<accession>A0A559M5N8</accession>
<evidence type="ECO:0000313" key="4">
    <source>
        <dbReference type="Proteomes" id="UP000315522"/>
    </source>
</evidence>
<dbReference type="Proteomes" id="UP000315522">
    <property type="component" value="Unassembled WGS sequence"/>
</dbReference>
<evidence type="ECO:0000259" key="2">
    <source>
        <dbReference type="PROSITE" id="PS50048"/>
    </source>
</evidence>
<proteinExistence type="predicted"/>